<evidence type="ECO:0000313" key="3">
    <source>
        <dbReference type="Proteomes" id="UP000005939"/>
    </source>
</evidence>
<dbReference type="STRING" id="1088868.CIN_15550"/>
<sequence>MKWEVEIPKDKYYVKVINIKWLLILHAGLIVLLSIMMYGAWSLGN</sequence>
<keyword evidence="1" id="KW-0812">Transmembrane</keyword>
<feature type="transmembrane region" description="Helical" evidence="1">
    <location>
        <begin position="21"/>
        <end position="41"/>
    </location>
</feature>
<proteinExistence type="predicted"/>
<comment type="caution">
    <text evidence="2">The sequence shown here is derived from an EMBL/GenBank/DDBJ whole genome shotgun (WGS) entry which is preliminary data.</text>
</comment>
<organism evidence="2 3">
    <name type="scientific">Commensalibacter intestini A911</name>
    <dbReference type="NCBI Taxonomy" id="1088868"/>
    <lineage>
        <taxon>Bacteria</taxon>
        <taxon>Pseudomonadati</taxon>
        <taxon>Pseudomonadota</taxon>
        <taxon>Alphaproteobacteria</taxon>
        <taxon>Acetobacterales</taxon>
        <taxon>Acetobacteraceae</taxon>
    </lineage>
</organism>
<evidence type="ECO:0000313" key="2">
    <source>
        <dbReference type="EMBL" id="EHD13363.1"/>
    </source>
</evidence>
<dbReference type="RefSeq" id="WP_008854545.1">
    <property type="nucleotide sequence ID" value="NZ_AGFR01000009.1"/>
</dbReference>
<accession>G6F1Q9</accession>
<keyword evidence="1" id="KW-1133">Transmembrane helix</keyword>
<keyword evidence="1" id="KW-0472">Membrane</keyword>
<protein>
    <submittedName>
        <fullName evidence="2">Uncharacterized protein</fullName>
    </submittedName>
</protein>
<reference evidence="2 3" key="1">
    <citation type="submission" date="2011-10" db="EMBL/GenBank/DDBJ databases">
        <title>Genome Sequence of Commensalibacter intestini A911, isolated from Drosophila gut.</title>
        <authorList>
            <person name="Lee W.-J."/>
            <person name="Kim E.-K."/>
        </authorList>
    </citation>
    <scope>NUCLEOTIDE SEQUENCE [LARGE SCALE GENOMIC DNA]</scope>
    <source>
        <strain evidence="2 3">A911</strain>
    </source>
</reference>
<name>G6F1Q9_9PROT</name>
<gene>
    <name evidence="2" type="ORF">CIN_15550</name>
</gene>
<dbReference type="PATRIC" id="fig|1088868.3.peg.1563"/>
<dbReference type="Proteomes" id="UP000005939">
    <property type="component" value="Unassembled WGS sequence"/>
</dbReference>
<evidence type="ECO:0000256" key="1">
    <source>
        <dbReference type="SAM" id="Phobius"/>
    </source>
</evidence>
<dbReference type="AlphaFoldDB" id="G6F1Q9"/>
<dbReference type="EMBL" id="AGFR01000009">
    <property type="protein sequence ID" value="EHD13363.1"/>
    <property type="molecule type" value="Genomic_DNA"/>
</dbReference>